<keyword evidence="7" id="KW-0998">Cell outer membrane</keyword>
<dbReference type="GO" id="GO:1990281">
    <property type="term" value="C:efflux pump complex"/>
    <property type="evidence" value="ECO:0007669"/>
    <property type="project" value="TreeGrafter"/>
</dbReference>
<dbReference type="Pfam" id="PF02321">
    <property type="entry name" value="OEP"/>
    <property type="match status" value="1"/>
</dbReference>
<dbReference type="InterPro" id="IPR003423">
    <property type="entry name" value="OMP_efflux"/>
</dbReference>
<comment type="similarity">
    <text evidence="2">Belongs to the outer membrane factor (OMF) (TC 1.B.17) family.</text>
</comment>
<comment type="caution">
    <text evidence="9">The sequence shown here is derived from an EMBL/GenBank/DDBJ whole genome shotgun (WGS) entry which is preliminary data.</text>
</comment>
<accession>A0A6L6UCH9</accession>
<keyword evidence="10" id="KW-1185">Reference proteome</keyword>
<proteinExistence type="inferred from homology"/>
<evidence type="ECO:0000313" key="9">
    <source>
        <dbReference type="EMBL" id="MUU78642.1"/>
    </source>
</evidence>
<dbReference type="GO" id="GO:0015562">
    <property type="term" value="F:efflux transmembrane transporter activity"/>
    <property type="evidence" value="ECO:0007669"/>
    <property type="project" value="InterPro"/>
</dbReference>
<dbReference type="SUPFAM" id="SSF56954">
    <property type="entry name" value="Outer membrane efflux proteins (OEP)"/>
    <property type="match status" value="1"/>
</dbReference>
<gene>
    <name evidence="9" type="ORF">GN138_09315</name>
</gene>
<dbReference type="PANTHER" id="PTHR30026:SF20">
    <property type="entry name" value="OUTER MEMBRANE PROTEIN TOLC"/>
    <property type="match status" value="1"/>
</dbReference>
<evidence type="ECO:0000256" key="7">
    <source>
        <dbReference type="ARBA" id="ARBA00023237"/>
    </source>
</evidence>
<evidence type="ECO:0000256" key="2">
    <source>
        <dbReference type="ARBA" id="ARBA00007613"/>
    </source>
</evidence>
<evidence type="ECO:0000256" key="6">
    <source>
        <dbReference type="ARBA" id="ARBA00023136"/>
    </source>
</evidence>
<organism evidence="9 10">
    <name type="scientific">Winogradskyella endarachnes</name>
    <dbReference type="NCBI Taxonomy" id="2681965"/>
    <lineage>
        <taxon>Bacteria</taxon>
        <taxon>Pseudomonadati</taxon>
        <taxon>Bacteroidota</taxon>
        <taxon>Flavobacteriia</taxon>
        <taxon>Flavobacteriales</taxon>
        <taxon>Flavobacteriaceae</taxon>
        <taxon>Winogradskyella</taxon>
    </lineage>
</organism>
<dbReference type="Proteomes" id="UP000478208">
    <property type="component" value="Unassembled WGS sequence"/>
</dbReference>
<evidence type="ECO:0000256" key="3">
    <source>
        <dbReference type="ARBA" id="ARBA00022448"/>
    </source>
</evidence>
<evidence type="ECO:0000256" key="8">
    <source>
        <dbReference type="SAM" id="Coils"/>
    </source>
</evidence>
<reference evidence="9 10" key="1">
    <citation type="submission" date="2019-12" db="EMBL/GenBank/DDBJ databases">
        <authorList>
            <person name="Li J."/>
        </authorList>
    </citation>
    <scope>NUCLEOTIDE SEQUENCE [LARGE SCALE GENOMIC DNA]</scope>
    <source>
        <strain evidence="9 10">HL2-2</strain>
    </source>
</reference>
<dbReference type="AlphaFoldDB" id="A0A6L6UCH9"/>
<dbReference type="InterPro" id="IPR051906">
    <property type="entry name" value="TolC-like"/>
</dbReference>
<dbReference type="PANTHER" id="PTHR30026">
    <property type="entry name" value="OUTER MEMBRANE PROTEIN TOLC"/>
    <property type="match status" value="1"/>
</dbReference>
<feature type="coiled-coil region" evidence="8">
    <location>
        <begin position="357"/>
        <end position="421"/>
    </location>
</feature>
<keyword evidence="5" id="KW-0812">Transmembrane</keyword>
<keyword evidence="3" id="KW-0813">Transport</keyword>
<evidence type="ECO:0000313" key="10">
    <source>
        <dbReference type="Proteomes" id="UP000478208"/>
    </source>
</evidence>
<evidence type="ECO:0000256" key="5">
    <source>
        <dbReference type="ARBA" id="ARBA00022692"/>
    </source>
</evidence>
<dbReference type="GO" id="GO:0009279">
    <property type="term" value="C:cell outer membrane"/>
    <property type="evidence" value="ECO:0007669"/>
    <property type="project" value="UniProtKB-SubCell"/>
</dbReference>
<evidence type="ECO:0000256" key="4">
    <source>
        <dbReference type="ARBA" id="ARBA00022452"/>
    </source>
</evidence>
<keyword evidence="4" id="KW-1134">Transmembrane beta strand</keyword>
<dbReference type="EMBL" id="WOWS01000003">
    <property type="protein sequence ID" value="MUU78642.1"/>
    <property type="molecule type" value="Genomic_DNA"/>
</dbReference>
<keyword evidence="6" id="KW-0472">Membrane</keyword>
<dbReference type="GO" id="GO:0015288">
    <property type="term" value="F:porin activity"/>
    <property type="evidence" value="ECO:0007669"/>
    <property type="project" value="TreeGrafter"/>
</dbReference>
<sequence length="471" mass="53521">MLRMNKLNLTICAILLITTVHKVIAQSDNILENYIKIAIESNVALKRETLNFEQSLEALKEAKRSFYPTVSLNANFQTAAGQNLFGLQIQDQLDGFLRNLDMINNSLEQLDAPNYPDLPSYLTGNDQGLNDALNQNQQTFVRLAIPVYNAAIIENHKIKKELVTLSKLSQEYYKDELVKEVKTTYYHWLQAGEIVKVFENALALASENVRTNRSLLNNSKITKDGLLSAEAREAEVNQELITARKNQRLAQAFFNFLLNRAYDMSINQTEIDDDIINLQSLSFYEQLALSQRRDLQQIIQLQSVREAQIGLEKATMKPRVNLAVDAGYRGNEYAFTTEDDFVAVGAQLTWNVFTFGKSKAKIQQAQLDQEIAKTLEEELIEKIKIEVVEAYLEVEAAYEQLAAAQKEVNASQEELKLVMRKFELGSANRLEIESAETDFQNAQLREVAAKYNVLSQKASLERASSSYNYEE</sequence>
<name>A0A6L6UCH9_9FLAO</name>
<comment type="subcellular location">
    <subcellularLocation>
        <location evidence="1">Cell outer membrane</location>
    </subcellularLocation>
</comment>
<evidence type="ECO:0000256" key="1">
    <source>
        <dbReference type="ARBA" id="ARBA00004442"/>
    </source>
</evidence>
<protein>
    <recommendedName>
        <fullName evidence="11">TolC family protein</fullName>
    </recommendedName>
</protein>
<keyword evidence="8" id="KW-0175">Coiled coil</keyword>
<dbReference type="Gene3D" id="1.20.1600.10">
    <property type="entry name" value="Outer membrane efflux proteins (OEP)"/>
    <property type="match status" value="1"/>
</dbReference>
<evidence type="ECO:0008006" key="11">
    <source>
        <dbReference type="Google" id="ProtNLM"/>
    </source>
</evidence>